<name>A0A9X2Q8U1_9BACT</name>
<dbReference type="AlphaFoldDB" id="A0A9X2Q8U1"/>
<dbReference type="Proteomes" id="UP001155057">
    <property type="component" value="Unassembled WGS sequence"/>
</dbReference>
<gene>
    <name evidence="1" type="ORF">GGP61_002403</name>
</gene>
<evidence type="ECO:0000313" key="1">
    <source>
        <dbReference type="EMBL" id="MCS3710783.1"/>
    </source>
</evidence>
<accession>A0A9X2Q8U1</accession>
<protein>
    <submittedName>
        <fullName evidence="1">Uncharacterized protein</fullName>
    </submittedName>
</protein>
<reference evidence="1" key="1">
    <citation type="submission" date="2022-08" db="EMBL/GenBank/DDBJ databases">
        <title>Genomic Encyclopedia of Type Strains, Phase V (KMG-V): Genome sequencing to study the core and pangenomes of soil and plant-associated prokaryotes.</title>
        <authorList>
            <person name="Whitman W."/>
        </authorList>
    </citation>
    <scope>NUCLEOTIDE SEQUENCE</scope>
    <source>
        <strain evidence="1">SP3049</strain>
    </source>
</reference>
<dbReference type="EMBL" id="JANUAE010000008">
    <property type="protein sequence ID" value="MCS3710783.1"/>
    <property type="molecule type" value="Genomic_DNA"/>
</dbReference>
<evidence type="ECO:0000313" key="2">
    <source>
        <dbReference type="Proteomes" id="UP001155057"/>
    </source>
</evidence>
<proteinExistence type="predicted"/>
<comment type="caution">
    <text evidence="1">The sequence shown here is derived from an EMBL/GenBank/DDBJ whole genome shotgun (WGS) entry which is preliminary data.</text>
</comment>
<sequence length="36" mass="4036">MFRSGETDGRKEEVPVGVARTIERDHGEVMEALGYL</sequence>
<organism evidence="1 2">
    <name type="scientific">Salinibacter ruber</name>
    <dbReference type="NCBI Taxonomy" id="146919"/>
    <lineage>
        <taxon>Bacteria</taxon>
        <taxon>Pseudomonadati</taxon>
        <taxon>Rhodothermota</taxon>
        <taxon>Rhodothermia</taxon>
        <taxon>Rhodothermales</taxon>
        <taxon>Salinibacteraceae</taxon>
        <taxon>Salinibacter</taxon>
    </lineage>
</organism>